<feature type="domain" description="PTS EIIA type-2" evidence="1">
    <location>
        <begin position="7"/>
        <end position="153"/>
    </location>
</feature>
<proteinExistence type="predicted"/>
<dbReference type="InterPro" id="IPR002178">
    <property type="entry name" value="PTS_EIIA_type-2_dom"/>
</dbReference>
<evidence type="ECO:0000259" key="1">
    <source>
        <dbReference type="PROSITE" id="PS51094"/>
    </source>
</evidence>
<dbReference type="CDD" id="cd00211">
    <property type="entry name" value="PTS_IIA_fru"/>
    <property type="match status" value="1"/>
</dbReference>
<sequence>MANSLFHSLTPDAVFLGVEAKTNEEVIRLLAGRLHQLGYVKDSYADAVVKREQSMPTGLPLERDDNVAVPHTDPEHVLKAAIAMATLRNPVDFANMEDPDETVPVGTVFLLAIDDKDKQIETLQSIMSAIQSTEILDGLKLAQTSDDLKKLLS</sequence>
<evidence type="ECO:0000313" key="3">
    <source>
        <dbReference type="Proteomes" id="UP000252893"/>
    </source>
</evidence>
<dbReference type="SUPFAM" id="SSF55804">
    <property type="entry name" value="Phoshotransferase/anion transport protein"/>
    <property type="match status" value="1"/>
</dbReference>
<dbReference type="PROSITE" id="PS51094">
    <property type="entry name" value="PTS_EIIA_TYPE_2"/>
    <property type="match status" value="1"/>
</dbReference>
<dbReference type="InterPro" id="IPR051541">
    <property type="entry name" value="PTS_SugarTrans_NitroReg"/>
</dbReference>
<dbReference type="AlphaFoldDB" id="A0A366E057"/>
<organism evidence="2 3">
    <name type="scientific">Pseudochrobactrum asaccharolyticum</name>
    <dbReference type="NCBI Taxonomy" id="354351"/>
    <lineage>
        <taxon>Bacteria</taxon>
        <taxon>Pseudomonadati</taxon>
        <taxon>Pseudomonadota</taxon>
        <taxon>Alphaproteobacteria</taxon>
        <taxon>Hyphomicrobiales</taxon>
        <taxon>Brucellaceae</taxon>
        <taxon>Pseudochrobactrum</taxon>
    </lineage>
</organism>
<dbReference type="EMBL" id="QNRH01000003">
    <property type="protein sequence ID" value="RBO95750.1"/>
    <property type="molecule type" value="Genomic_DNA"/>
</dbReference>
<dbReference type="Pfam" id="PF00359">
    <property type="entry name" value="PTS_EIIA_2"/>
    <property type="match status" value="1"/>
</dbReference>
<evidence type="ECO:0000313" key="2">
    <source>
        <dbReference type="EMBL" id="RBO95750.1"/>
    </source>
</evidence>
<protein>
    <submittedName>
        <fullName evidence="2">PTS system IIA component (Gat family)</fullName>
    </submittedName>
</protein>
<dbReference type="OrthoDB" id="370976at2"/>
<dbReference type="Proteomes" id="UP000252893">
    <property type="component" value="Unassembled WGS sequence"/>
</dbReference>
<keyword evidence="3" id="KW-1185">Reference proteome</keyword>
<name>A0A366E057_9HYPH</name>
<dbReference type="InterPro" id="IPR016152">
    <property type="entry name" value="PTrfase/Anion_transptr"/>
</dbReference>
<dbReference type="PANTHER" id="PTHR47738:SF3">
    <property type="entry name" value="PHOSPHOTRANSFERASE SYSTEM MANNITOL_FRUCTOSE-SPECIFIC IIA DOMAIN CONTAINING PROTEIN"/>
    <property type="match status" value="1"/>
</dbReference>
<dbReference type="RefSeq" id="WP_113944273.1">
    <property type="nucleotide sequence ID" value="NZ_JBHEEG010000004.1"/>
</dbReference>
<comment type="caution">
    <text evidence="2">The sequence shown here is derived from an EMBL/GenBank/DDBJ whole genome shotgun (WGS) entry which is preliminary data.</text>
</comment>
<accession>A0A366E057</accession>
<gene>
    <name evidence="2" type="ORF">DFR47_103314</name>
</gene>
<reference evidence="2 3" key="1">
    <citation type="submission" date="2018-06" db="EMBL/GenBank/DDBJ databases">
        <title>Genomic Encyclopedia of Type Strains, Phase IV (KMG-IV): sequencing the most valuable type-strain genomes for metagenomic binning, comparative biology and taxonomic classification.</title>
        <authorList>
            <person name="Goeker M."/>
        </authorList>
    </citation>
    <scope>NUCLEOTIDE SEQUENCE [LARGE SCALE GENOMIC DNA]</scope>
    <source>
        <strain evidence="2 3">DSM 25619</strain>
    </source>
</reference>
<dbReference type="Gene3D" id="3.40.930.10">
    <property type="entry name" value="Mannitol-specific EII, Chain A"/>
    <property type="match status" value="1"/>
</dbReference>
<dbReference type="PANTHER" id="PTHR47738">
    <property type="entry name" value="PTS SYSTEM FRUCTOSE-LIKE EIIA COMPONENT-RELATED"/>
    <property type="match status" value="1"/>
</dbReference>